<reference evidence="1 2" key="1">
    <citation type="submission" date="2020-11" db="EMBL/GenBank/DDBJ databases">
        <authorList>
            <person name="Wallbank WR R."/>
            <person name="Pardo Diaz C."/>
            <person name="Kozak K."/>
            <person name="Martin S."/>
            <person name="Jiggins C."/>
            <person name="Moest M."/>
            <person name="Warren A I."/>
            <person name="Generalovic N T."/>
            <person name="Byers J.R.P. K."/>
            <person name="Montejo-Kovacevich G."/>
            <person name="Yen C E."/>
        </authorList>
    </citation>
    <scope>NUCLEOTIDE SEQUENCE [LARGE SCALE GENOMIC DNA]</scope>
</reference>
<evidence type="ECO:0000313" key="2">
    <source>
        <dbReference type="Proteomes" id="UP000594454"/>
    </source>
</evidence>
<accession>A0A7R8UAA1</accession>
<evidence type="ECO:0000313" key="1">
    <source>
        <dbReference type="EMBL" id="CAD7077062.1"/>
    </source>
</evidence>
<evidence type="ECO:0008006" key="3">
    <source>
        <dbReference type="Google" id="ProtNLM"/>
    </source>
</evidence>
<gene>
    <name evidence="1" type="ORF">HERILL_LOCUS439</name>
</gene>
<dbReference type="InParanoid" id="A0A7R8UAA1"/>
<dbReference type="AlphaFoldDB" id="A0A7R8UAA1"/>
<protein>
    <recommendedName>
        <fullName evidence="3">Reverse transcriptase/retrotransposon-derived protein RNase H-like domain-containing protein</fullName>
    </recommendedName>
</protein>
<organism evidence="1 2">
    <name type="scientific">Hermetia illucens</name>
    <name type="common">Black soldier fly</name>
    <dbReference type="NCBI Taxonomy" id="343691"/>
    <lineage>
        <taxon>Eukaryota</taxon>
        <taxon>Metazoa</taxon>
        <taxon>Ecdysozoa</taxon>
        <taxon>Arthropoda</taxon>
        <taxon>Hexapoda</taxon>
        <taxon>Insecta</taxon>
        <taxon>Pterygota</taxon>
        <taxon>Neoptera</taxon>
        <taxon>Endopterygota</taxon>
        <taxon>Diptera</taxon>
        <taxon>Brachycera</taxon>
        <taxon>Stratiomyomorpha</taxon>
        <taxon>Stratiomyidae</taxon>
        <taxon>Hermetiinae</taxon>
        <taxon>Hermetia</taxon>
    </lineage>
</organism>
<name>A0A7R8UAA1_HERIL</name>
<keyword evidence="2" id="KW-1185">Reference proteome</keyword>
<dbReference type="EMBL" id="LR899009">
    <property type="protein sequence ID" value="CAD7077062.1"/>
    <property type="molecule type" value="Genomic_DNA"/>
</dbReference>
<sequence>MYAPLNKYLSDVKKRDKAHIELITEAREAFENSENSRNSLAEERLPRCSLSLVTNISDLAIGSVLQLKQHGHWPEHAYFQSRLSQTEAVSSAYHDDL</sequence>
<dbReference type="Proteomes" id="UP000594454">
    <property type="component" value="Chromosome 1"/>
</dbReference>
<proteinExistence type="predicted"/>